<dbReference type="EMBL" id="VSSQ01019590">
    <property type="protein sequence ID" value="MPM63761.1"/>
    <property type="molecule type" value="Genomic_DNA"/>
</dbReference>
<comment type="caution">
    <text evidence="1">The sequence shown here is derived from an EMBL/GenBank/DDBJ whole genome shotgun (WGS) entry which is preliminary data.</text>
</comment>
<name>A0A645BGS8_9ZZZZ</name>
<evidence type="ECO:0008006" key="2">
    <source>
        <dbReference type="Google" id="ProtNLM"/>
    </source>
</evidence>
<gene>
    <name evidence="1" type="ORF">SDC9_110644</name>
</gene>
<evidence type="ECO:0000313" key="1">
    <source>
        <dbReference type="EMBL" id="MPM63761.1"/>
    </source>
</evidence>
<dbReference type="AlphaFoldDB" id="A0A645BGS8"/>
<sequence>MKRFLWIFAVLVIFPGCSSDEIEQPPFRLVEFMSSFTAMANEYISYTVPSLVPDDCCIIEYANGRVSRVVHKNSVPQPINPDGTLPTLLDWYYEFVYSGNKVTLMIKIDNYDIPYSPQKRELFFDDKGRIVKRIARGDTTDFYYSQNGLLTKSVIQNGGYSVIERNFFFDSNDNLIRITGFIDATARDIKIFEYFEGYDNAINGFKNLGVIEGAFIRSLSRNNFNLYSFATYDDQNTMIDSMRIYLPVKYGANGDPIYGICPGSNSKN</sequence>
<protein>
    <recommendedName>
        <fullName evidence="2">DUF4595 domain-containing protein</fullName>
    </recommendedName>
</protein>
<proteinExistence type="predicted"/>
<reference evidence="1" key="1">
    <citation type="submission" date="2019-08" db="EMBL/GenBank/DDBJ databases">
        <authorList>
            <person name="Kucharzyk K."/>
            <person name="Murdoch R.W."/>
            <person name="Higgins S."/>
            <person name="Loffler F."/>
        </authorList>
    </citation>
    <scope>NUCLEOTIDE SEQUENCE</scope>
</reference>
<accession>A0A645BGS8</accession>
<organism evidence="1">
    <name type="scientific">bioreactor metagenome</name>
    <dbReference type="NCBI Taxonomy" id="1076179"/>
    <lineage>
        <taxon>unclassified sequences</taxon>
        <taxon>metagenomes</taxon>
        <taxon>ecological metagenomes</taxon>
    </lineage>
</organism>